<organism evidence="2 3">
    <name type="scientific">Candidatus Odoribacter faecigallinarum</name>
    <dbReference type="NCBI Taxonomy" id="2838706"/>
    <lineage>
        <taxon>Bacteria</taxon>
        <taxon>Pseudomonadati</taxon>
        <taxon>Bacteroidota</taxon>
        <taxon>Bacteroidia</taxon>
        <taxon>Bacteroidales</taxon>
        <taxon>Odoribacteraceae</taxon>
        <taxon>Odoribacter</taxon>
    </lineage>
</organism>
<feature type="transmembrane region" description="Helical" evidence="1">
    <location>
        <begin position="180"/>
        <end position="197"/>
    </location>
</feature>
<comment type="caution">
    <text evidence="2">The sequence shown here is derived from an EMBL/GenBank/DDBJ whole genome shotgun (WGS) entry which is preliminary data.</text>
</comment>
<protein>
    <submittedName>
        <fullName evidence="2">Uncharacterized protein</fullName>
    </submittedName>
</protein>
<dbReference type="Proteomes" id="UP000824202">
    <property type="component" value="Unassembled WGS sequence"/>
</dbReference>
<accession>A0A9D2AC05</accession>
<evidence type="ECO:0000313" key="2">
    <source>
        <dbReference type="EMBL" id="HIX03355.1"/>
    </source>
</evidence>
<dbReference type="AlphaFoldDB" id="A0A9D2AC05"/>
<dbReference type="EMBL" id="DXFT01000087">
    <property type="protein sequence ID" value="HIX03355.1"/>
    <property type="molecule type" value="Genomic_DNA"/>
</dbReference>
<evidence type="ECO:0000313" key="3">
    <source>
        <dbReference type="Proteomes" id="UP000824202"/>
    </source>
</evidence>
<sequence>MNNKEALNTLKNIREMMEKSSRFLMLSGTSAILIGIYACIAATLAATMIYGDHGILATDFRLLPALVGLAILLIVLSLATAAMMSARKAKRMNQRLVFDRTARRFLWNFFLPLVAGGILCLSCLLQGQFGQLSAFMLIFYGIALINSSAYTYSTSRYLGYAELLLGLADCFVSAHPLLFWTIGFGLFHILYGIFFQLKYGKQK</sequence>
<feature type="transmembrane region" description="Helical" evidence="1">
    <location>
        <begin position="23"/>
        <end position="50"/>
    </location>
</feature>
<evidence type="ECO:0000256" key="1">
    <source>
        <dbReference type="SAM" id="Phobius"/>
    </source>
</evidence>
<feature type="transmembrane region" description="Helical" evidence="1">
    <location>
        <begin position="62"/>
        <end position="84"/>
    </location>
</feature>
<keyword evidence="1" id="KW-1133">Transmembrane helix</keyword>
<proteinExistence type="predicted"/>
<keyword evidence="1" id="KW-0812">Transmembrane</keyword>
<keyword evidence="1" id="KW-0472">Membrane</keyword>
<reference evidence="2" key="1">
    <citation type="journal article" date="2021" name="PeerJ">
        <title>Extensive microbial diversity within the chicken gut microbiome revealed by metagenomics and culture.</title>
        <authorList>
            <person name="Gilroy R."/>
            <person name="Ravi A."/>
            <person name="Getino M."/>
            <person name="Pursley I."/>
            <person name="Horton D.L."/>
            <person name="Alikhan N.F."/>
            <person name="Baker D."/>
            <person name="Gharbi K."/>
            <person name="Hall N."/>
            <person name="Watson M."/>
            <person name="Adriaenssens E.M."/>
            <person name="Foster-Nyarko E."/>
            <person name="Jarju S."/>
            <person name="Secka A."/>
            <person name="Antonio M."/>
            <person name="Oren A."/>
            <person name="Chaudhuri R.R."/>
            <person name="La Ragione R."/>
            <person name="Hildebrand F."/>
            <person name="Pallen M.J."/>
        </authorList>
    </citation>
    <scope>NUCLEOTIDE SEQUENCE</scope>
    <source>
        <strain evidence="2">23274</strain>
    </source>
</reference>
<feature type="transmembrane region" description="Helical" evidence="1">
    <location>
        <begin position="105"/>
        <end position="127"/>
    </location>
</feature>
<reference evidence="2" key="2">
    <citation type="submission" date="2021-04" db="EMBL/GenBank/DDBJ databases">
        <authorList>
            <person name="Gilroy R."/>
        </authorList>
    </citation>
    <scope>NUCLEOTIDE SEQUENCE</scope>
    <source>
        <strain evidence="2">23274</strain>
    </source>
</reference>
<gene>
    <name evidence="2" type="ORF">H9863_04460</name>
</gene>
<feature type="transmembrane region" description="Helical" evidence="1">
    <location>
        <begin position="133"/>
        <end position="150"/>
    </location>
</feature>
<name>A0A9D2AC05_9BACT</name>